<feature type="transmembrane region" description="Helical" evidence="1">
    <location>
        <begin position="198"/>
        <end position="219"/>
    </location>
</feature>
<keyword evidence="1" id="KW-1133">Transmembrane helix</keyword>
<reference evidence="4" key="1">
    <citation type="journal article" date="2019" name="Int. J. Syst. Evol. Microbiol.">
        <title>The Global Catalogue of Microorganisms (GCM) 10K type strain sequencing project: providing services to taxonomists for standard genome sequencing and annotation.</title>
        <authorList>
            <consortium name="The Broad Institute Genomics Platform"/>
            <consortium name="The Broad Institute Genome Sequencing Center for Infectious Disease"/>
            <person name="Wu L."/>
            <person name="Ma J."/>
        </authorList>
    </citation>
    <scope>NUCLEOTIDE SEQUENCE [LARGE SCALE GENOMIC DNA]</scope>
    <source>
        <strain evidence="4">JCM 17106</strain>
    </source>
</reference>
<dbReference type="Proteomes" id="UP001500459">
    <property type="component" value="Unassembled WGS sequence"/>
</dbReference>
<feature type="transmembrane region" description="Helical" evidence="1">
    <location>
        <begin position="10"/>
        <end position="26"/>
    </location>
</feature>
<feature type="domain" description="CAAX prenyl protease 2/Lysostaphin resistance protein A-like" evidence="2">
    <location>
        <begin position="116"/>
        <end position="209"/>
    </location>
</feature>
<dbReference type="Pfam" id="PF02517">
    <property type="entry name" value="Rce1-like"/>
    <property type="match status" value="1"/>
</dbReference>
<evidence type="ECO:0000259" key="2">
    <source>
        <dbReference type="Pfam" id="PF02517"/>
    </source>
</evidence>
<keyword evidence="1" id="KW-0812">Transmembrane</keyword>
<gene>
    <name evidence="3" type="ORF">GCM10022393_43320</name>
</gene>
<accession>A0ABP6UYT4</accession>
<dbReference type="EMBL" id="BAABCW010000042">
    <property type="protein sequence ID" value="GAA3523808.1"/>
    <property type="molecule type" value="Genomic_DNA"/>
</dbReference>
<comment type="caution">
    <text evidence="3">The sequence shown here is derived from an EMBL/GenBank/DDBJ whole genome shotgun (WGS) entry which is preliminary data.</text>
</comment>
<sequence length="220" mass="24552">MKTMLLKNKILPLMTAIIVGILFTLPLGLGDLTNIVATLITILASFVGFRKAAFKSLGLSNFKDQRCDFFIYAPLLAIALFGFYAFVLLPVVTYLTGLPIDFSVFKKFEGDLPACAVMLLFIWVSAAFGEEIIWKGFLMRHFVRIFGDGTLVIVINIALFGALFGYVHAYQGITGQIVAAVIGMVLGFIFYKRKYNLWFNIAVHGFFDTIAVICMYYGFL</sequence>
<proteinExistence type="predicted"/>
<feature type="transmembrane region" description="Helical" evidence="1">
    <location>
        <begin position="145"/>
        <end position="167"/>
    </location>
</feature>
<feature type="transmembrane region" description="Helical" evidence="1">
    <location>
        <begin position="112"/>
        <end position="133"/>
    </location>
</feature>
<protein>
    <recommendedName>
        <fullName evidence="2">CAAX prenyl protease 2/Lysostaphin resistance protein A-like domain-containing protein</fullName>
    </recommendedName>
</protein>
<evidence type="ECO:0000313" key="3">
    <source>
        <dbReference type="EMBL" id="GAA3523808.1"/>
    </source>
</evidence>
<dbReference type="RefSeq" id="WP_344931034.1">
    <property type="nucleotide sequence ID" value="NZ_BAABCW010000042.1"/>
</dbReference>
<name>A0ABP6UYT4_9FLAO</name>
<feature type="transmembrane region" description="Helical" evidence="1">
    <location>
        <begin position="173"/>
        <end position="191"/>
    </location>
</feature>
<dbReference type="InterPro" id="IPR003675">
    <property type="entry name" value="Rce1/LyrA-like_dom"/>
</dbReference>
<organism evidence="3 4">
    <name type="scientific">Aquimarina addita</name>
    <dbReference type="NCBI Taxonomy" id="870485"/>
    <lineage>
        <taxon>Bacteria</taxon>
        <taxon>Pseudomonadati</taxon>
        <taxon>Bacteroidota</taxon>
        <taxon>Flavobacteriia</taxon>
        <taxon>Flavobacteriales</taxon>
        <taxon>Flavobacteriaceae</taxon>
        <taxon>Aquimarina</taxon>
    </lineage>
</organism>
<evidence type="ECO:0000256" key="1">
    <source>
        <dbReference type="SAM" id="Phobius"/>
    </source>
</evidence>
<feature type="transmembrane region" description="Helical" evidence="1">
    <location>
        <begin position="69"/>
        <end position="92"/>
    </location>
</feature>
<evidence type="ECO:0000313" key="4">
    <source>
        <dbReference type="Proteomes" id="UP001500459"/>
    </source>
</evidence>
<keyword evidence="1" id="KW-0472">Membrane</keyword>
<keyword evidence="4" id="KW-1185">Reference proteome</keyword>
<feature type="transmembrane region" description="Helical" evidence="1">
    <location>
        <begin position="32"/>
        <end position="49"/>
    </location>
</feature>